<gene>
    <name evidence="3" type="ORF">Clacol_006688</name>
</gene>
<evidence type="ECO:0008006" key="5">
    <source>
        <dbReference type="Google" id="ProtNLM"/>
    </source>
</evidence>
<dbReference type="FunFam" id="3.30.540.30:FF:000002">
    <property type="entry name" value="Dipeptidyl peptidase 3"/>
    <property type="match status" value="1"/>
</dbReference>
<dbReference type="Pfam" id="PF03571">
    <property type="entry name" value="Peptidase_M49"/>
    <property type="match status" value="2"/>
</dbReference>
<reference evidence="3" key="1">
    <citation type="submission" date="2021-10" db="EMBL/GenBank/DDBJ databases">
        <title>De novo Genome Assembly of Clathrus columnatus (Basidiomycota, Fungi) Using Illumina and Nanopore Sequence Data.</title>
        <authorList>
            <person name="Ogiso-Tanaka E."/>
            <person name="Itagaki H."/>
            <person name="Hosoya T."/>
            <person name="Hosaka K."/>
        </authorList>
    </citation>
    <scope>NUCLEOTIDE SEQUENCE</scope>
    <source>
        <strain evidence="3">MO-923</strain>
    </source>
</reference>
<dbReference type="AlphaFoldDB" id="A0AAV5AHK5"/>
<accession>A0AAV5AHK5</accession>
<organism evidence="3 4">
    <name type="scientific">Clathrus columnatus</name>
    <dbReference type="NCBI Taxonomy" id="1419009"/>
    <lineage>
        <taxon>Eukaryota</taxon>
        <taxon>Fungi</taxon>
        <taxon>Dikarya</taxon>
        <taxon>Basidiomycota</taxon>
        <taxon>Agaricomycotina</taxon>
        <taxon>Agaricomycetes</taxon>
        <taxon>Phallomycetidae</taxon>
        <taxon>Phallales</taxon>
        <taxon>Clathraceae</taxon>
        <taxon>Clathrus</taxon>
    </lineage>
</organism>
<dbReference type="Gene3D" id="3.30.540.30">
    <property type="match status" value="3"/>
</dbReference>
<keyword evidence="4" id="KW-1185">Reference proteome</keyword>
<proteinExistence type="predicted"/>
<sequence length="641" mass="71384">MSSSSSLYLADLNAPFCGMEVAKSFGLLTANEKKYTHWINKASWAGARIIQEQWSPQGTAIYDLLIAVFSDGHRLADLQILKEKSGLANEDWEALLQYTAQIIPRISSDHFAAVVHASPSANVAVPLWEKLKEHIYALTPTASLLIGKPSNGHVSNYYPGDVITDDEVEAVQRASEKLESVDKFTLLVASANKTGPTFNTNDLEIPVNGHPLLLTVEYGDFAEPLAKAILALNHAKQYAANHHQKSALENYVKSFQTGSIEDHKEGSKHWVKDVAPVVESYIGFIESYVDPYGSRAEWEGFTAIVNKQLSAKYNTLVENAPELIKVLPWGKDYEVDAFRRPDFTALEIVNFATGSIPAGINVSISPPSHAVVELNYCQIPNYYEVRESLGFKNVSLTNILSAKAPGEKLTFVHPDDIELFNKWDSKAFEVQVANHELLGHGTGKLFTEDANGKFNFDRDNTINPLTGNKVYAKKSDVEDIQYVSFLLMTRAGLRALEYYDPIAKKHLQAHMQARMGITKFMIQQGLAKLEEVRDESGSLVDAYIRVDRQRVLTEGQEVIGKLLVELQVRKSIADGPGSKKYYTELTTPLAGWDGSIRDLVVKKRLIDDGYSRYIDLILAPQDLRTNILIVLMPLSPAKHVY</sequence>
<comment type="caution">
    <text evidence="3">The sequence shown here is derived from an EMBL/GenBank/DDBJ whole genome shotgun (WGS) entry which is preliminary data.</text>
</comment>
<dbReference type="PANTHER" id="PTHR23422:SF11">
    <property type="entry name" value="DIPEPTIDYL PEPTIDASE 3"/>
    <property type="match status" value="1"/>
</dbReference>
<dbReference type="PANTHER" id="PTHR23422">
    <property type="entry name" value="DIPEPTIDYL PEPTIDASE III-RELATED"/>
    <property type="match status" value="1"/>
</dbReference>
<keyword evidence="1" id="KW-0479">Metal-binding</keyword>
<evidence type="ECO:0000256" key="2">
    <source>
        <dbReference type="ARBA" id="ARBA00022801"/>
    </source>
</evidence>
<evidence type="ECO:0000313" key="3">
    <source>
        <dbReference type="EMBL" id="GJJ12446.1"/>
    </source>
</evidence>
<evidence type="ECO:0000313" key="4">
    <source>
        <dbReference type="Proteomes" id="UP001050691"/>
    </source>
</evidence>
<name>A0AAV5AHK5_9AGAM</name>
<evidence type="ECO:0000256" key="1">
    <source>
        <dbReference type="ARBA" id="ARBA00022723"/>
    </source>
</evidence>
<dbReference type="Proteomes" id="UP001050691">
    <property type="component" value="Unassembled WGS sequence"/>
</dbReference>
<dbReference type="InterPro" id="IPR039461">
    <property type="entry name" value="Peptidase_M49"/>
</dbReference>
<dbReference type="GO" id="GO:0046872">
    <property type="term" value="F:metal ion binding"/>
    <property type="evidence" value="ECO:0007669"/>
    <property type="project" value="UniProtKB-KW"/>
</dbReference>
<protein>
    <recommendedName>
        <fullName evidence="5">Dipeptidyl aminopeptidase III</fullName>
    </recommendedName>
</protein>
<dbReference type="GO" id="GO:0005737">
    <property type="term" value="C:cytoplasm"/>
    <property type="evidence" value="ECO:0007669"/>
    <property type="project" value="TreeGrafter"/>
</dbReference>
<keyword evidence="2" id="KW-0378">Hydrolase</keyword>
<dbReference type="EMBL" id="BPWL01000007">
    <property type="protein sequence ID" value="GJJ12446.1"/>
    <property type="molecule type" value="Genomic_DNA"/>
</dbReference>
<dbReference type="GO" id="GO:0008239">
    <property type="term" value="F:dipeptidyl-peptidase activity"/>
    <property type="evidence" value="ECO:0007669"/>
    <property type="project" value="TreeGrafter"/>
</dbReference>